<dbReference type="AlphaFoldDB" id="F0XTN1"/>
<dbReference type="EMBL" id="GL630006">
    <property type="protein sequence ID" value="EFW98670.1"/>
    <property type="molecule type" value="Genomic_DNA"/>
</dbReference>
<dbReference type="PANTHER" id="PTHR43316">
    <property type="entry name" value="HYDROLASE, HALOACID DELAHOGENASE-RELATED"/>
    <property type="match status" value="1"/>
</dbReference>
<evidence type="ECO:0000313" key="3">
    <source>
        <dbReference type="Proteomes" id="UP000007796"/>
    </source>
</evidence>
<dbReference type="HOGENOM" id="CLU_045011_2_0_1"/>
<dbReference type="PANTHER" id="PTHR43316:SF4">
    <property type="entry name" value="ACID DEHALOGENASE, PUTATIVE (AFU_ORTHOLOGUE AFUA_8G05870)-RELATED"/>
    <property type="match status" value="1"/>
</dbReference>
<reference evidence="2 3" key="1">
    <citation type="journal article" date="2011" name="Proc. Natl. Acad. Sci. U.S.A.">
        <title>Genome and transcriptome analyses of the mountain pine beetle-fungal symbiont Grosmannia clavigera, a lodgepole pine pathogen.</title>
        <authorList>
            <person name="DiGuistini S."/>
            <person name="Wang Y."/>
            <person name="Liao N.Y."/>
            <person name="Taylor G."/>
            <person name="Tanguay P."/>
            <person name="Feau N."/>
            <person name="Henrissat B."/>
            <person name="Chan S.K."/>
            <person name="Hesse-Orce U."/>
            <person name="Alamouti S.M."/>
            <person name="Tsui C.K.M."/>
            <person name="Docking R.T."/>
            <person name="Levasseur A."/>
            <person name="Haridas S."/>
            <person name="Robertson G."/>
            <person name="Birol I."/>
            <person name="Holt R.A."/>
            <person name="Marra M.A."/>
            <person name="Hamelin R.C."/>
            <person name="Hirst M."/>
            <person name="Jones S.J.M."/>
            <person name="Bohlmann J."/>
            <person name="Breuil C."/>
        </authorList>
    </citation>
    <scope>NUCLEOTIDE SEQUENCE [LARGE SCALE GENOMIC DNA]</scope>
    <source>
        <strain evidence="3">kw1407 / UAMH 11150</strain>
    </source>
</reference>
<dbReference type="InterPro" id="IPR023198">
    <property type="entry name" value="PGP-like_dom2"/>
</dbReference>
<dbReference type="GeneID" id="25977743"/>
<dbReference type="RefSeq" id="XP_014168153.1">
    <property type="nucleotide sequence ID" value="XM_014312678.1"/>
</dbReference>
<dbReference type="Proteomes" id="UP000007796">
    <property type="component" value="Unassembled WGS sequence"/>
</dbReference>
<gene>
    <name evidence="2" type="ORF">CMQ_4522</name>
</gene>
<dbReference type="InterPro" id="IPR023214">
    <property type="entry name" value="HAD_sf"/>
</dbReference>
<name>F0XTN1_GROCL</name>
<dbReference type="OrthoDB" id="2363873at2759"/>
<dbReference type="Gene3D" id="3.40.50.1000">
    <property type="entry name" value="HAD superfamily/HAD-like"/>
    <property type="match status" value="1"/>
</dbReference>
<dbReference type="Pfam" id="PF00702">
    <property type="entry name" value="Hydrolase"/>
    <property type="match status" value="1"/>
</dbReference>
<dbReference type="Gene3D" id="1.10.150.240">
    <property type="entry name" value="Putative phosphatase, domain 2"/>
    <property type="match status" value="1"/>
</dbReference>
<dbReference type="GO" id="GO:0016787">
    <property type="term" value="F:hydrolase activity"/>
    <property type="evidence" value="ECO:0007669"/>
    <property type="project" value="UniProtKB-KW"/>
</dbReference>
<dbReference type="InterPro" id="IPR036412">
    <property type="entry name" value="HAD-like_sf"/>
</dbReference>
<evidence type="ECO:0000256" key="1">
    <source>
        <dbReference type="ARBA" id="ARBA00022801"/>
    </source>
</evidence>
<dbReference type="SUPFAM" id="SSF56784">
    <property type="entry name" value="HAD-like"/>
    <property type="match status" value="1"/>
</dbReference>
<dbReference type="eggNOG" id="ENOG502S2N3">
    <property type="taxonomic scope" value="Eukaryota"/>
</dbReference>
<keyword evidence="1" id="KW-0378">Hydrolase</keyword>
<accession>F0XTN1</accession>
<organism evidence="3">
    <name type="scientific">Grosmannia clavigera (strain kw1407 / UAMH 11150)</name>
    <name type="common">Blue stain fungus</name>
    <name type="synonym">Graphiocladiella clavigera</name>
    <dbReference type="NCBI Taxonomy" id="655863"/>
    <lineage>
        <taxon>Eukaryota</taxon>
        <taxon>Fungi</taxon>
        <taxon>Dikarya</taxon>
        <taxon>Ascomycota</taxon>
        <taxon>Pezizomycotina</taxon>
        <taxon>Sordariomycetes</taxon>
        <taxon>Sordariomycetidae</taxon>
        <taxon>Ophiostomatales</taxon>
        <taxon>Ophiostomataceae</taxon>
        <taxon>Leptographium</taxon>
    </lineage>
</organism>
<keyword evidence="3" id="KW-1185">Reference proteome</keyword>
<dbReference type="InterPro" id="IPR051540">
    <property type="entry name" value="S-2-haloacid_dehalogenase"/>
</dbReference>
<sequence>MALSGKHVVFDIVGTCVTYDAFYEAVDARIGDRLRVHGIRPRHFAFTWMMEAEREYSYLDRSGRYVPFWTVFPPLFFRVLFQCGIEDPRTLCTADDAAVCAAAYRTLRARPGILECHARLRAAGFTVWAFTSGDATRVQGYLAANGIDIPAAHFVTCDSLQVGKPTPEAYRHVLNQFAGATETWFAAAHMWDTMAAQCNGFKGAWCSVYEKEPVTEVFGTPLVMADSLVEMADKIIAAST</sequence>
<evidence type="ECO:0000313" key="2">
    <source>
        <dbReference type="EMBL" id="EFW98670.1"/>
    </source>
</evidence>
<protein>
    <submittedName>
        <fullName evidence="2">2-haloalkanoic acid dehalogenase</fullName>
    </submittedName>
</protein>
<dbReference type="STRING" id="655863.F0XTN1"/>
<proteinExistence type="predicted"/>
<dbReference type="InParanoid" id="F0XTN1"/>